<feature type="compositionally biased region" description="Low complexity" evidence="9">
    <location>
        <begin position="12"/>
        <end position="23"/>
    </location>
</feature>
<evidence type="ECO:0000256" key="3">
    <source>
        <dbReference type="ARBA" id="ARBA00008726"/>
    </source>
</evidence>
<protein>
    <recommendedName>
        <fullName evidence="14">Sde2 N-terminal ubiquitin domain-containing protein</fullName>
    </recommendedName>
</protein>
<dbReference type="GO" id="GO:0005737">
    <property type="term" value="C:cytoplasm"/>
    <property type="evidence" value="ECO:0007669"/>
    <property type="project" value="UniProtKB-SubCell"/>
</dbReference>
<evidence type="ECO:0000256" key="5">
    <source>
        <dbReference type="ARBA" id="ARBA00022664"/>
    </source>
</evidence>
<evidence type="ECO:0000256" key="6">
    <source>
        <dbReference type="ARBA" id="ARBA00023187"/>
    </source>
</evidence>
<comment type="caution">
    <text evidence="12">The sequence shown here is derived from an EMBL/GenBank/DDBJ whole genome shotgun (WGS) entry which is preliminary data.</text>
</comment>
<evidence type="ECO:0000256" key="2">
    <source>
        <dbReference type="ARBA" id="ARBA00004496"/>
    </source>
</evidence>
<evidence type="ECO:0000259" key="10">
    <source>
        <dbReference type="Pfam" id="PF13019"/>
    </source>
</evidence>
<comment type="similarity">
    <text evidence="3">Belongs to the SDE2 family.</text>
</comment>
<dbReference type="GO" id="GO:0005634">
    <property type="term" value="C:nucleus"/>
    <property type="evidence" value="ECO:0007669"/>
    <property type="project" value="UniProtKB-SubCell"/>
</dbReference>
<dbReference type="InterPro" id="IPR024974">
    <property type="entry name" value="Sde2_N"/>
</dbReference>
<name>A0AAE0WNH7_9PEZI</name>
<evidence type="ECO:0000313" key="13">
    <source>
        <dbReference type="Proteomes" id="UP001274830"/>
    </source>
</evidence>
<dbReference type="PANTHER" id="PTHR12786:SF1">
    <property type="entry name" value="SPLICING REGULATOR SDE2"/>
    <property type="match status" value="1"/>
</dbReference>
<feature type="compositionally biased region" description="Polar residues" evidence="9">
    <location>
        <begin position="1"/>
        <end position="11"/>
    </location>
</feature>
<dbReference type="GO" id="GO:0008380">
    <property type="term" value="P:RNA splicing"/>
    <property type="evidence" value="ECO:0007669"/>
    <property type="project" value="UniProtKB-KW"/>
</dbReference>
<sequence>MATTITTRSVEPSTTPAPSSASLPSPTINILLTSFAGLGLPRTLSLPVSGSTPTGDIVKTILARLPRIDHPLIITTTDNKQLLSTEDAPIASLLADSSETFLPLRLSARLCGGKGGFGSQLRAAGGRMSSRKNRNQNVDPNGSNRNLDGRRLRTVDEAKKLADYLAIKPEMEKKEKEERKKRWEAVVEAAERREEEIKSGKLGAGQGRLDAEYVESKEAAEEKTREAVLKAMREEMEGLERTGSESSVEEAGEESGEDENGGSASSQEGKAPGNAFFGWDEDEDDEDDDDDQDDEMVEEHNEATKTEATAYQGQGKSKARAR</sequence>
<evidence type="ECO:0000256" key="4">
    <source>
        <dbReference type="ARBA" id="ARBA00022490"/>
    </source>
</evidence>
<gene>
    <name evidence="12" type="ORF">LTR78_004952</name>
</gene>
<evidence type="ECO:0000259" key="11">
    <source>
        <dbReference type="Pfam" id="PF22782"/>
    </source>
</evidence>
<keyword evidence="4" id="KW-0963">Cytoplasm</keyword>
<evidence type="ECO:0000256" key="7">
    <source>
        <dbReference type="ARBA" id="ARBA00023242"/>
    </source>
</evidence>
<dbReference type="Pfam" id="PF22782">
    <property type="entry name" value="SDE2"/>
    <property type="match status" value="1"/>
</dbReference>
<dbReference type="Pfam" id="PF13019">
    <property type="entry name" value="Sde2_N_Ubi_yeast"/>
    <property type="match status" value="1"/>
</dbReference>
<feature type="domain" description="SDE2-like" evidence="11">
    <location>
        <begin position="112"/>
        <end position="229"/>
    </location>
</feature>
<dbReference type="InterPro" id="IPR051421">
    <property type="entry name" value="RNA_Proc_DNA_Dmg_Regulator"/>
</dbReference>
<feature type="compositionally biased region" description="Acidic residues" evidence="9">
    <location>
        <begin position="247"/>
        <end position="260"/>
    </location>
</feature>
<dbReference type="AlphaFoldDB" id="A0AAE0WNH7"/>
<dbReference type="PANTHER" id="PTHR12786">
    <property type="entry name" value="SPLICING FACTOR SF3A-RELATED"/>
    <property type="match status" value="1"/>
</dbReference>
<feature type="compositionally biased region" description="Acidic residues" evidence="9">
    <location>
        <begin position="279"/>
        <end position="297"/>
    </location>
</feature>
<feature type="region of interest" description="Disordered" evidence="9">
    <location>
        <begin position="121"/>
        <end position="149"/>
    </location>
</feature>
<dbReference type="EMBL" id="JAUTXT010000016">
    <property type="protein sequence ID" value="KAK3675019.1"/>
    <property type="molecule type" value="Genomic_DNA"/>
</dbReference>
<organism evidence="12 13">
    <name type="scientific">Recurvomyces mirabilis</name>
    <dbReference type="NCBI Taxonomy" id="574656"/>
    <lineage>
        <taxon>Eukaryota</taxon>
        <taxon>Fungi</taxon>
        <taxon>Dikarya</taxon>
        <taxon>Ascomycota</taxon>
        <taxon>Pezizomycotina</taxon>
        <taxon>Dothideomycetes</taxon>
        <taxon>Dothideomycetidae</taxon>
        <taxon>Mycosphaerellales</taxon>
        <taxon>Teratosphaeriaceae</taxon>
        <taxon>Recurvomyces</taxon>
    </lineage>
</organism>
<dbReference type="GO" id="GO:0006397">
    <property type="term" value="P:mRNA processing"/>
    <property type="evidence" value="ECO:0007669"/>
    <property type="project" value="UniProtKB-KW"/>
</dbReference>
<keyword evidence="13" id="KW-1185">Reference proteome</keyword>
<keyword evidence="8" id="KW-0131">Cell cycle</keyword>
<evidence type="ECO:0000256" key="9">
    <source>
        <dbReference type="SAM" id="MobiDB-lite"/>
    </source>
</evidence>
<keyword evidence="6" id="KW-0508">mRNA splicing</keyword>
<feature type="compositionally biased region" description="Basic and acidic residues" evidence="9">
    <location>
        <begin position="213"/>
        <end position="243"/>
    </location>
</feature>
<keyword evidence="7" id="KW-0539">Nucleus</keyword>
<feature type="region of interest" description="Disordered" evidence="9">
    <location>
        <begin position="1"/>
        <end position="23"/>
    </location>
</feature>
<evidence type="ECO:0000313" key="12">
    <source>
        <dbReference type="EMBL" id="KAK3675019.1"/>
    </source>
</evidence>
<feature type="region of interest" description="Disordered" evidence="9">
    <location>
        <begin position="213"/>
        <end position="322"/>
    </location>
</feature>
<proteinExistence type="inferred from homology"/>
<evidence type="ECO:0008006" key="14">
    <source>
        <dbReference type="Google" id="ProtNLM"/>
    </source>
</evidence>
<keyword evidence="5" id="KW-0507">mRNA processing</keyword>
<feature type="compositionally biased region" description="Polar residues" evidence="9">
    <location>
        <begin position="306"/>
        <end position="315"/>
    </location>
</feature>
<comment type="subcellular location">
    <subcellularLocation>
        <location evidence="2">Cytoplasm</location>
    </subcellularLocation>
    <subcellularLocation>
        <location evidence="1">Nucleus</location>
    </subcellularLocation>
</comment>
<feature type="domain" description="Sde2 ubiquitin" evidence="10">
    <location>
        <begin position="28"/>
        <end position="111"/>
    </location>
</feature>
<dbReference type="Proteomes" id="UP001274830">
    <property type="component" value="Unassembled WGS sequence"/>
</dbReference>
<evidence type="ECO:0000256" key="8">
    <source>
        <dbReference type="ARBA" id="ARBA00023306"/>
    </source>
</evidence>
<accession>A0AAE0WNH7</accession>
<feature type="compositionally biased region" description="Polar residues" evidence="9">
    <location>
        <begin position="135"/>
        <end position="146"/>
    </location>
</feature>
<dbReference type="InterPro" id="IPR053822">
    <property type="entry name" value="SDE2-like_dom"/>
</dbReference>
<reference evidence="12" key="1">
    <citation type="submission" date="2023-07" db="EMBL/GenBank/DDBJ databases">
        <title>Black Yeasts Isolated from many extreme environments.</title>
        <authorList>
            <person name="Coleine C."/>
            <person name="Stajich J.E."/>
            <person name="Selbmann L."/>
        </authorList>
    </citation>
    <scope>NUCLEOTIDE SEQUENCE</scope>
    <source>
        <strain evidence="12">CCFEE 5485</strain>
    </source>
</reference>
<evidence type="ECO:0000256" key="1">
    <source>
        <dbReference type="ARBA" id="ARBA00004123"/>
    </source>
</evidence>